<dbReference type="PANTHER" id="PTHR35579">
    <property type="entry name" value="CRISPR SYSTEM CMS ENDORIBONUCLEASE CSM3"/>
    <property type="match status" value="1"/>
</dbReference>
<evidence type="ECO:0000313" key="5">
    <source>
        <dbReference type="Proteomes" id="UP000034954"/>
    </source>
</evidence>
<dbReference type="CDD" id="cd09726">
    <property type="entry name" value="RAMP_I_III"/>
    <property type="match status" value="1"/>
</dbReference>
<accession>A0A0M2URU6</accession>
<dbReference type="SMR" id="A0A0M2URU6"/>
<dbReference type="InterPro" id="IPR005537">
    <property type="entry name" value="RAMP_III_fam"/>
</dbReference>
<evidence type="ECO:0000313" key="4">
    <source>
        <dbReference type="EMBL" id="KKO18793.1"/>
    </source>
</evidence>
<gene>
    <name evidence="4" type="ORF">BROFUL_02454</name>
</gene>
<name>A0A0M2URU6_9BACT</name>
<dbReference type="Proteomes" id="UP000034954">
    <property type="component" value="Unassembled WGS sequence"/>
</dbReference>
<protein>
    <submittedName>
        <fullName evidence="4">RAMP superfamily protein</fullName>
    </submittedName>
</protein>
<reference evidence="4 5" key="1">
    <citation type="journal article" date="2013" name="BMC Microbiol.">
        <title>Identification of the type II cytochrome c maturation pathway in anammox bacteria by comparative genomics.</title>
        <authorList>
            <person name="Ferousi C."/>
            <person name="Speth D.R."/>
            <person name="Reimann J."/>
            <person name="Op den Camp H.J."/>
            <person name="Allen J.W."/>
            <person name="Keltjens J.T."/>
            <person name="Jetten M.S."/>
        </authorList>
    </citation>
    <scope>NUCLEOTIDE SEQUENCE [LARGE SCALE GENOMIC DNA]</scope>
    <source>
        <strain evidence="4">RU1</strain>
    </source>
</reference>
<comment type="caution">
    <text evidence="4">The sequence shown here is derived from an EMBL/GenBank/DDBJ whole genome shotgun (WGS) entry which is preliminary data.</text>
</comment>
<organism evidence="4 5">
    <name type="scientific">Candidatus Brocadia fulgida</name>
    <dbReference type="NCBI Taxonomy" id="380242"/>
    <lineage>
        <taxon>Bacteria</taxon>
        <taxon>Pseudomonadati</taxon>
        <taxon>Planctomycetota</taxon>
        <taxon>Candidatus Brocadiia</taxon>
        <taxon>Candidatus Brocadiales</taxon>
        <taxon>Candidatus Brocadiaceae</taxon>
        <taxon>Candidatus Brocadia</taxon>
    </lineage>
</organism>
<dbReference type="NCBIfam" id="NF041225">
    <property type="entry name" value="Cas_III-E_gRAMP"/>
    <property type="match status" value="2"/>
</dbReference>
<dbReference type="InterPro" id="IPR052216">
    <property type="entry name" value="CRISPR_Csm3_endoribonuclease"/>
</dbReference>
<keyword evidence="1" id="KW-0051">Antiviral defense</keyword>
<evidence type="ECO:0000259" key="3">
    <source>
        <dbReference type="Pfam" id="PF03787"/>
    </source>
</evidence>
<dbReference type="GO" id="GO:0051607">
    <property type="term" value="P:defense response to virus"/>
    <property type="evidence" value="ECO:0007669"/>
    <property type="project" value="UniProtKB-KW"/>
</dbReference>
<feature type="region of interest" description="Disordered" evidence="2">
    <location>
        <begin position="250"/>
        <end position="282"/>
    </location>
</feature>
<sequence>MSKTDDKIDIKLTFLEPYRMVNWLENGLRMTDPRYLRGLSFARWHRNKNGKAGRPYITGTLLRSAVIRAAEELLSLNLGKWGKQLCCPGQFETEREMRKNKTFLRRRPTPAWSAETKKEICTTHGSACAFCLLLGRRLHGGKEDVNEDAPGSCRKPVGFGNLSLPFQPTKRQIQDVCKERVLNRVDFRTGKAQDYFRVFEIDHEDWGVYTGEITITEPRVQEMLEASLKFVDTLCGALCRIEIVGSADETKRTTSSKEGCPASTTTRDCSSSENDDTSPEDPVREDLKKIAHVIANAFQNSGNREKVHALADAIRAMRLEESSIINTLPKGKSEKTTEQIEVNKHYLWDEIPVNDTSVRHILIEQWRRWQSKKDDPEWWKFCDFLGECLYKEYKKLTSGIQSRARVMGETEYYGALGMPDKVIPLLKSDKTKEWILVGSLKAETPFFFGLETEQTEEVEHTSLRLVMDKKGRFRIPRSVLRGALRRDMRIAFDSGCDVKLGSPLPCDCSVCQVMRSITIKDSRSEAGKLPQIRHRIRLNPFSGTVDEGALFDIEVAPEGVIFPFVMRYRGEEFPPALLSVIRYWQDGKAWLGGEGATGKGRFALAKDLKMYEWKLEDKSLHAYIDTYGHRGNEHAIGTGQGIDGFRSGSLSDLLSDISKESFRDPLASYHNYLDKRWIKVGYQITIGAPLLSADPIGALLDPNNVDAIVFEKMKLDGDQVKYLPAIKGETIRGIVRTALGKRNNLLAKNDHDDCTCSLCAIFGNENETGKIRFEDLEVYDKDIAKKIDHVAIDRFTGGARDQMKFDTLPLIGSPERPLRLKGLFWMRRDVSPDEKARILLAFLEIREGLYPIGGKTGSGYGWVSDLEFDGDAPEAFKEMNSKRGKQASFKEKISFRYPSGAPKHIQNLKATSFYYPHYFLEPGSKVIREQKMIGHEQYYESYPSGASGEKLLSGRIICSMTTHTPLIVPDTGVIKDPENKHATYDFFQMNNAIMIPGSEIRGMISAVYEAMTNSCFRIFHEKQYLTRRISPEDKELREFIPGIVRIINGDVYIEKAEREYRLPLYDDVHIITNYEELEYEKYIKKNPGREQKIKNAHRFNKNIARIAESNRNYLCSLDRAVRREILSGRKKVNFRLVKVNDNKNPDKEAVELCKTGPLEGLVKFSGLNAVNISNLRPGTAEEGFDAKWDMWSLNIILNRMDVRNSQKKEYPRPALHFNHDGKEYTIPKRCERVFVRAEAGKRAETEGSYKVPRKVQEQYQNILRDYESNIGHIDNTFRTLIENCGLNNGSLVYFKPDNSRKEVVAITPVKISRKTDRLPQGDRFPHTSSDLRPCVRDCLDTEGDIRMLENSPFKRLFHIHPEGLCPACQLFGTTNYRGRVRFGFASLSDGPKWFRKDEGNETCHITLPLLERPRPTWSMPDDTSTIPGRKFYVHHMGYETVKKNQRTLVKTENNRTVKALDKENEFTFEVFFENLREWELGLLLHCLELEPEMGHKLGMGKPLGFGSVKIRIDKLQKCVVNVKDGCVLWEPEEDKIQHYIAKGLGKLTTWFGKEWDRLEHIQGLRSLQRLLPL</sequence>
<dbReference type="PANTHER" id="PTHR35579:SF3">
    <property type="entry name" value="CRISPR SYSTEM CMS ENDORIBONUCLEASE CSM3"/>
    <property type="match status" value="1"/>
</dbReference>
<feature type="compositionally biased region" description="Polar residues" evidence="2">
    <location>
        <begin position="262"/>
        <end position="272"/>
    </location>
</feature>
<dbReference type="EMBL" id="LAQJ01000233">
    <property type="protein sequence ID" value="KKO18793.1"/>
    <property type="molecule type" value="Genomic_DNA"/>
</dbReference>
<keyword evidence="5" id="KW-1185">Reference proteome</keyword>
<feature type="domain" description="CRISPR type III-associated protein" evidence="3">
    <location>
        <begin position="440"/>
        <end position="602"/>
    </location>
</feature>
<feature type="domain" description="CRISPR type III-associated protein" evidence="3">
    <location>
        <begin position="718"/>
        <end position="864"/>
    </location>
</feature>
<evidence type="ECO:0000256" key="1">
    <source>
        <dbReference type="ARBA" id="ARBA00023118"/>
    </source>
</evidence>
<feature type="domain" description="CRISPR type III-associated protein" evidence="3">
    <location>
        <begin position="1359"/>
        <end position="1509"/>
    </location>
</feature>
<proteinExistence type="predicted"/>
<dbReference type="Pfam" id="PF03787">
    <property type="entry name" value="RAMPs"/>
    <property type="match status" value="3"/>
</dbReference>
<feature type="non-terminal residue" evidence="4">
    <location>
        <position position="1573"/>
    </location>
</feature>
<evidence type="ECO:0000256" key="2">
    <source>
        <dbReference type="SAM" id="MobiDB-lite"/>
    </source>
</evidence>